<dbReference type="KEGG" id="tnl:113506337"/>
<feature type="domain" description="CUE" evidence="3">
    <location>
        <begin position="921"/>
        <end position="963"/>
    </location>
</feature>
<dbReference type="InterPro" id="IPR036063">
    <property type="entry name" value="Smr_dom_sf"/>
</dbReference>
<evidence type="ECO:0000313" key="5">
    <source>
        <dbReference type="RefSeq" id="XP_026744982.1"/>
    </source>
</evidence>
<protein>
    <submittedName>
        <fullName evidence="5">Uncharacterized protein LOC113506337 isoform X1</fullName>
    </submittedName>
</protein>
<feature type="region of interest" description="Disordered" evidence="1">
    <location>
        <begin position="743"/>
        <end position="793"/>
    </location>
</feature>
<dbReference type="AlphaFoldDB" id="A0A7E5WXF5"/>
<gene>
    <name evidence="5" type="primary">LOC113506337</name>
</gene>
<dbReference type="InterPro" id="IPR013899">
    <property type="entry name" value="DUF1771"/>
</dbReference>
<dbReference type="InParanoid" id="A0A7E5WXF5"/>
<dbReference type="Pfam" id="PF08590">
    <property type="entry name" value="DUF1771"/>
    <property type="match status" value="1"/>
</dbReference>
<dbReference type="InterPro" id="IPR027417">
    <property type="entry name" value="P-loop_NTPase"/>
</dbReference>
<evidence type="ECO:0000259" key="2">
    <source>
        <dbReference type="PROSITE" id="PS50828"/>
    </source>
</evidence>
<dbReference type="RefSeq" id="XP_026744982.1">
    <property type="nucleotide sequence ID" value="XM_026889181.1"/>
</dbReference>
<dbReference type="SMART" id="SM00463">
    <property type="entry name" value="SMR"/>
    <property type="match status" value="1"/>
</dbReference>
<feature type="region of interest" description="Disordered" evidence="1">
    <location>
        <begin position="681"/>
        <end position="713"/>
    </location>
</feature>
<feature type="compositionally biased region" description="Polar residues" evidence="1">
    <location>
        <begin position="75"/>
        <end position="116"/>
    </location>
</feature>
<dbReference type="CDD" id="cd14279">
    <property type="entry name" value="CUE"/>
    <property type="match status" value="1"/>
</dbReference>
<evidence type="ECO:0000259" key="3">
    <source>
        <dbReference type="PROSITE" id="PS51140"/>
    </source>
</evidence>
<dbReference type="Pfam" id="PF13671">
    <property type="entry name" value="AAA_33"/>
    <property type="match status" value="1"/>
</dbReference>
<dbReference type="PANTHER" id="PTHR46535">
    <property type="entry name" value="NEDD4-BINDING PROTEIN 2"/>
    <property type="match status" value="1"/>
</dbReference>
<dbReference type="GeneID" id="113506337"/>
<feature type="compositionally biased region" description="Polar residues" evidence="1">
    <location>
        <begin position="763"/>
        <end position="778"/>
    </location>
</feature>
<dbReference type="Gene3D" id="3.30.1370.110">
    <property type="match status" value="1"/>
</dbReference>
<feature type="compositionally biased region" description="Polar residues" evidence="1">
    <location>
        <begin position="323"/>
        <end position="356"/>
    </location>
</feature>
<sequence>MSTEHGNLQKKEEGPSGSGLQQTRDQHAPTPSTSFDPGQSHQNEPPTEVNLSADAIMDITGDGNVINVQDEEPSDNQNPAVATQPSLPSVSYSTAAQAPQNTGAIPKNTQSQQQQKHPVWSEQVRNILRNHNEGNRILIIMRGLPGSGKTHLAKQLVNMMVGPNNSYKAHIFSTDDFFMVRGQYQHDKYRLSEAHEWNHNRVAEATKMGVSPVIVDNTNVELWEMEPYLKFGVHNGYIIEVMEPTTPWAKKINQLAKKNTHNVPLASLKRMSENYCLNITGASLKKAYGLSYPSNMVPPVKRNMPLITSPANKSKPVSKESRNSSPIGNVSNIESASSPVSTDGNLSQRDACSTANEEQEINKEVPTVNDLIEIDEDQRPSETDSLRENTDGDLLAEEQEKRKLYLEAQRRLEEIEKVENEWENGEEWDSGEQASASGTRRTIKSNEAIKTPAASQIASVFEAKPQRQSLNSSPRIQNYSQESQDSMMQTVNECQDWSKISMFMPPWTDTAAPSSSNANEKLPIQTMSSSTCLEYGDTDINGKFKVIIATPRNINEFHISVNIEKIPEKRMLDKSSMTNETIITESFRCVNEEKHFVAFRKLFPNIARSDLRDIFDKCCGDVNWAVEIVLDGMNNKLLRQVDKEELSDEELETTEQCQCLAKYNIIPNTHTTDVQTAIAEENTQKDENNPAAAVGPVPQKKKRDATMSDENIQIKRQIEQNVVISDDHYSKHCLMIRKLRRGEPTDKNIEEPSTSDEPADASNVESNNASNIDSNETASVPDDTDDENECNFDNGDRLVTVTLGFEFVGSLDEMYGRTDMEYPENILPRVTLPISALNELNALWMESLMTQLDEHARKTAAMVQQDEEFARQIALKEAEMSLAGKEPEVPDFKEIMDMDLALSTYQKDIAEWRNNIPTNLAAKMTRDKLFNLFPDVEEDTLSELLMAHDNNFQATVEVLLLSTGRGDVLEKKNGVNKFVMQKELEKKDKILRKKKKELSEEEWPLLSRTHKVDMATVESYREEADKHLQRRNQNFQKAQDAMRRGMTQVANYYSDIANFHKQKYEQANGFAVVSLVQFHALTNPDCTTIDLHYLRVKEAKEMLDIFIDTHVSKLRETPKRRSVTLYFITGRGTHSQGRARIKPATLNRLRERGLGFVLRNPGLVSTRINADTKLTYQIP</sequence>
<reference evidence="5" key="1">
    <citation type="submission" date="2025-08" db="UniProtKB">
        <authorList>
            <consortium name="RefSeq"/>
        </authorList>
    </citation>
    <scope>IDENTIFICATION</scope>
</reference>
<feature type="domain" description="Smr" evidence="2">
    <location>
        <begin position="1089"/>
        <end position="1169"/>
    </location>
</feature>
<dbReference type="PROSITE" id="PS50828">
    <property type="entry name" value="SMR"/>
    <property type="match status" value="1"/>
</dbReference>
<name>A0A7E5WXF5_TRINI</name>
<feature type="compositionally biased region" description="Polar residues" evidence="1">
    <location>
        <begin position="466"/>
        <end position="487"/>
    </location>
</feature>
<feature type="compositionally biased region" description="Acidic residues" evidence="1">
    <location>
        <begin position="421"/>
        <end position="430"/>
    </location>
</feature>
<dbReference type="SUPFAM" id="SSF52540">
    <property type="entry name" value="P-loop containing nucleoside triphosphate hydrolases"/>
    <property type="match status" value="1"/>
</dbReference>
<dbReference type="InterPro" id="IPR002625">
    <property type="entry name" value="Smr_dom"/>
</dbReference>
<dbReference type="PROSITE" id="PS51140">
    <property type="entry name" value="CUE"/>
    <property type="match status" value="1"/>
</dbReference>
<feature type="region of interest" description="Disordered" evidence="1">
    <location>
        <begin position="420"/>
        <end position="487"/>
    </location>
</feature>
<dbReference type="GO" id="GO:0004519">
    <property type="term" value="F:endonuclease activity"/>
    <property type="evidence" value="ECO:0007669"/>
    <property type="project" value="TreeGrafter"/>
</dbReference>
<keyword evidence="4" id="KW-1185">Reference proteome</keyword>
<dbReference type="GO" id="GO:0043130">
    <property type="term" value="F:ubiquitin binding"/>
    <property type="evidence" value="ECO:0007669"/>
    <property type="project" value="InterPro"/>
</dbReference>
<organism evidence="4 5">
    <name type="scientific">Trichoplusia ni</name>
    <name type="common">Cabbage looper</name>
    <dbReference type="NCBI Taxonomy" id="7111"/>
    <lineage>
        <taxon>Eukaryota</taxon>
        <taxon>Metazoa</taxon>
        <taxon>Ecdysozoa</taxon>
        <taxon>Arthropoda</taxon>
        <taxon>Hexapoda</taxon>
        <taxon>Insecta</taxon>
        <taxon>Pterygota</taxon>
        <taxon>Neoptera</taxon>
        <taxon>Endopterygota</taxon>
        <taxon>Lepidoptera</taxon>
        <taxon>Glossata</taxon>
        <taxon>Ditrysia</taxon>
        <taxon>Noctuoidea</taxon>
        <taxon>Noctuidae</taxon>
        <taxon>Plusiinae</taxon>
        <taxon>Trichoplusia</taxon>
    </lineage>
</organism>
<feature type="compositionally biased region" description="Polar residues" evidence="1">
    <location>
        <begin position="18"/>
        <end position="45"/>
    </location>
</feature>
<dbReference type="PANTHER" id="PTHR46535:SF1">
    <property type="entry name" value="NEDD4-BINDING PROTEIN 2"/>
    <property type="match status" value="1"/>
</dbReference>
<dbReference type="InterPro" id="IPR052772">
    <property type="entry name" value="Endo/PolyKinase_Domain-Protein"/>
</dbReference>
<dbReference type="FunCoup" id="A0A7E5WXF5">
    <property type="interactions" value="16"/>
</dbReference>
<feature type="region of interest" description="Disordered" evidence="1">
    <location>
        <begin position="1"/>
        <end position="52"/>
    </location>
</feature>
<evidence type="ECO:0000313" key="4">
    <source>
        <dbReference type="Proteomes" id="UP000322000"/>
    </source>
</evidence>
<dbReference type="Gene3D" id="3.40.50.300">
    <property type="entry name" value="P-loop containing nucleotide triphosphate hydrolases"/>
    <property type="match status" value="1"/>
</dbReference>
<feature type="region of interest" description="Disordered" evidence="1">
    <location>
        <begin position="65"/>
        <end position="119"/>
    </location>
</feature>
<dbReference type="GO" id="GO:0005634">
    <property type="term" value="C:nucleus"/>
    <property type="evidence" value="ECO:0007669"/>
    <property type="project" value="TreeGrafter"/>
</dbReference>
<proteinExistence type="predicted"/>
<dbReference type="OrthoDB" id="3231855at2759"/>
<accession>A0A7E5WXF5</accession>
<dbReference type="Proteomes" id="UP000322000">
    <property type="component" value="Chromosome 10"/>
</dbReference>
<dbReference type="SMART" id="SM01162">
    <property type="entry name" value="DUF1771"/>
    <property type="match status" value="1"/>
</dbReference>
<evidence type="ECO:0000256" key="1">
    <source>
        <dbReference type="SAM" id="MobiDB-lite"/>
    </source>
</evidence>
<feature type="region of interest" description="Disordered" evidence="1">
    <location>
        <begin position="303"/>
        <end position="395"/>
    </location>
</feature>
<dbReference type="SUPFAM" id="SSF160443">
    <property type="entry name" value="SMR domain-like"/>
    <property type="match status" value="1"/>
</dbReference>
<dbReference type="InterPro" id="IPR003892">
    <property type="entry name" value="CUE"/>
</dbReference>
<feature type="compositionally biased region" description="Basic and acidic residues" evidence="1">
    <location>
        <begin position="377"/>
        <end position="390"/>
    </location>
</feature>